<dbReference type="InterPro" id="IPR009057">
    <property type="entry name" value="Homeodomain-like_sf"/>
</dbReference>
<keyword evidence="1 2" id="KW-0238">DNA-binding</keyword>
<evidence type="ECO:0000313" key="5">
    <source>
        <dbReference type="EMBL" id="CDQ42852.1"/>
    </source>
</evidence>
<organism evidence="5 6">
    <name type="scientific">Mycolicibacterium neoaurum</name>
    <name type="common">Mycobacterium neoaurum</name>
    <dbReference type="NCBI Taxonomy" id="1795"/>
    <lineage>
        <taxon>Bacteria</taxon>
        <taxon>Bacillati</taxon>
        <taxon>Actinomycetota</taxon>
        <taxon>Actinomycetes</taxon>
        <taxon>Mycobacteriales</taxon>
        <taxon>Mycobacteriaceae</taxon>
        <taxon>Mycolicibacterium</taxon>
    </lineage>
</organism>
<dbReference type="Proteomes" id="UP000028864">
    <property type="component" value="Unassembled WGS sequence"/>
</dbReference>
<accession>A0AAV2WF32</accession>
<reference evidence="5" key="1">
    <citation type="submission" date="2014-05" db="EMBL/GenBank/DDBJ databases">
        <authorList>
            <person name="Urmite Genomes"/>
        </authorList>
    </citation>
    <scope>NUCLEOTIDE SEQUENCE</scope>
    <source>
        <strain evidence="5">DSM 44074</strain>
    </source>
</reference>
<evidence type="ECO:0000259" key="4">
    <source>
        <dbReference type="PROSITE" id="PS50977"/>
    </source>
</evidence>
<dbReference type="AlphaFoldDB" id="A0AAV2WF32"/>
<dbReference type="PANTHER" id="PTHR30055">
    <property type="entry name" value="HTH-TYPE TRANSCRIPTIONAL REGULATOR RUTR"/>
    <property type="match status" value="1"/>
</dbReference>
<dbReference type="GO" id="GO:0000976">
    <property type="term" value="F:transcription cis-regulatory region binding"/>
    <property type="evidence" value="ECO:0007669"/>
    <property type="project" value="TreeGrafter"/>
</dbReference>
<dbReference type="PANTHER" id="PTHR30055:SF160">
    <property type="entry name" value="TRANSCRIPTIONAL REGULATORY PROTEIN (PROBABLY ASNC-FAMILY)-RELATED"/>
    <property type="match status" value="1"/>
</dbReference>
<feature type="compositionally biased region" description="Basic and acidic residues" evidence="3">
    <location>
        <begin position="1"/>
        <end position="19"/>
    </location>
</feature>
<dbReference type="GO" id="GO:0003700">
    <property type="term" value="F:DNA-binding transcription factor activity"/>
    <property type="evidence" value="ECO:0007669"/>
    <property type="project" value="TreeGrafter"/>
</dbReference>
<gene>
    <name evidence="5" type="ORF">BN1047_00710</name>
</gene>
<feature type="DNA-binding region" description="H-T-H motif" evidence="2">
    <location>
        <begin position="85"/>
        <end position="104"/>
    </location>
</feature>
<dbReference type="InterPro" id="IPR036271">
    <property type="entry name" value="Tet_transcr_reg_TetR-rel_C_sf"/>
</dbReference>
<dbReference type="EMBL" id="LK021337">
    <property type="protein sequence ID" value="CDQ42852.1"/>
    <property type="molecule type" value="Genomic_DNA"/>
</dbReference>
<dbReference type="SUPFAM" id="SSF48498">
    <property type="entry name" value="Tetracyclin repressor-like, C-terminal domain"/>
    <property type="match status" value="1"/>
</dbReference>
<dbReference type="InterPro" id="IPR001647">
    <property type="entry name" value="HTH_TetR"/>
</dbReference>
<evidence type="ECO:0000256" key="2">
    <source>
        <dbReference type="PROSITE-ProRule" id="PRU00335"/>
    </source>
</evidence>
<dbReference type="PRINTS" id="PR00455">
    <property type="entry name" value="HTHTETR"/>
</dbReference>
<reference evidence="5" key="2">
    <citation type="submission" date="2015-09" db="EMBL/GenBank/DDBJ databases">
        <title>Draft genome sequence of Mycobacterium neoaurum DSM 44074.</title>
        <authorList>
            <person name="Croce O."/>
            <person name="Robert C."/>
            <person name="Raoult D."/>
            <person name="Drancourt M."/>
        </authorList>
    </citation>
    <scope>NUCLEOTIDE SEQUENCE</scope>
    <source>
        <strain evidence="5">DSM 44074</strain>
    </source>
</reference>
<evidence type="ECO:0000256" key="1">
    <source>
        <dbReference type="ARBA" id="ARBA00023125"/>
    </source>
</evidence>
<dbReference type="SUPFAM" id="SSF46689">
    <property type="entry name" value="Homeodomain-like"/>
    <property type="match status" value="1"/>
</dbReference>
<evidence type="ECO:0000256" key="3">
    <source>
        <dbReference type="SAM" id="MobiDB-lite"/>
    </source>
</evidence>
<dbReference type="Pfam" id="PF00440">
    <property type="entry name" value="TetR_N"/>
    <property type="match status" value="1"/>
</dbReference>
<dbReference type="Gene3D" id="1.10.357.10">
    <property type="entry name" value="Tetracycline Repressor, domain 2"/>
    <property type="match status" value="1"/>
</dbReference>
<dbReference type="PROSITE" id="PS50977">
    <property type="entry name" value="HTH_TETR_2"/>
    <property type="match status" value="1"/>
</dbReference>
<feature type="region of interest" description="Disordered" evidence="3">
    <location>
        <begin position="1"/>
        <end position="48"/>
    </location>
</feature>
<dbReference type="InterPro" id="IPR050109">
    <property type="entry name" value="HTH-type_TetR-like_transc_reg"/>
</dbReference>
<proteinExistence type="predicted"/>
<feature type="domain" description="HTH tetR-type" evidence="4">
    <location>
        <begin position="63"/>
        <end position="122"/>
    </location>
</feature>
<sequence>MVRRLSREQSSRRYGRRVEAGLSEQVSGPSRYSSRVRRPSIPLTGQPGVKVDARSERWREHRKKVRAEIVEAAFRAIDRLGPNVSVREIAEEAGTAKPKIYRHFTDKSDMFAQIGERMRDMLYAAVIPSINIESDSARQVIGRAVEHYVELVDQHPNVVRFLLQGRFADQSAAAMSTVNRGRDITLAIAEMVSGELKDMNLKPEVFELAAFALFGTAASATDWWLGGNDDNTRRMPAEDFVAHMTTIMMGAVNGTAELMGVEIDPDQPIHDAVRRQDNSEHAVG</sequence>
<evidence type="ECO:0000313" key="6">
    <source>
        <dbReference type="Proteomes" id="UP000028864"/>
    </source>
</evidence>
<protein>
    <submittedName>
        <fullName evidence="5">Transcriptional regulator</fullName>
    </submittedName>
</protein>
<name>A0AAV2WF32_MYCNE</name>